<dbReference type="CDD" id="cd00010">
    <property type="entry name" value="AAI_LTSS"/>
    <property type="match status" value="1"/>
</dbReference>
<dbReference type="EMBL" id="QPKB01000002">
    <property type="protein sequence ID" value="RWR75824.1"/>
    <property type="molecule type" value="Genomic_DNA"/>
</dbReference>
<dbReference type="AlphaFoldDB" id="A0A443NBC8"/>
<gene>
    <name evidence="9" type="ORF">CKAN_00422500</name>
</gene>
<dbReference type="STRING" id="337451.A0A443NBC8"/>
<dbReference type="SUPFAM" id="SSF47699">
    <property type="entry name" value="Bifunctional inhibitor/lipid-transfer protein/seed storage 2S albumin"/>
    <property type="match status" value="1"/>
</dbReference>
<feature type="domain" description="Bifunctional inhibitor/plant lipid transfer protein/seed storage helical" evidence="8">
    <location>
        <begin position="43"/>
        <end position="121"/>
    </location>
</feature>
<dbReference type="InterPro" id="IPR036312">
    <property type="entry name" value="Bifun_inhib/LTP/seed_sf"/>
</dbReference>
<dbReference type="PANTHER" id="PTHR33044">
    <property type="entry name" value="BIFUNCTIONAL INHIBITOR/LIPID-TRANSFER PROTEIN/SEED STORAGE 2S ALBUMIN SUPERFAMILY PROTEIN-RELATED"/>
    <property type="match status" value="1"/>
</dbReference>
<reference evidence="9 10" key="1">
    <citation type="journal article" date="2019" name="Nat. Plants">
        <title>Stout camphor tree genome fills gaps in understanding of flowering plant genome evolution.</title>
        <authorList>
            <person name="Chaw S.M."/>
            <person name="Liu Y.C."/>
            <person name="Wu Y.W."/>
            <person name="Wang H.Y."/>
            <person name="Lin C.I."/>
            <person name="Wu C.S."/>
            <person name="Ke H.M."/>
            <person name="Chang L.Y."/>
            <person name="Hsu C.Y."/>
            <person name="Yang H.T."/>
            <person name="Sudianto E."/>
            <person name="Hsu M.H."/>
            <person name="Wu K.P."/>
            <person name="Wang L.N."/>
            <person name="Leebens-Mack J.H."/>
            <person name="Tsai I.J."/>
        </authorList>
    </citation>
    <scope>NUCLEOTIDE SEQUENCE [LARGE SCALE GENOMIC DNA]</scope>
    <source>
        <strain evidence="10">cv. Chaw 1501</strain>
        <tissue evidence="9">Young leaves</tissue>
    </source>
</reference>
<evidence type="ECO:0000313" key="10">
    <source>
        <dbReference type="Proteomes" id="UP000283530"/>
    </source>
</evidence>
<evidence type="ECO:0000256" key="7">
    <source>
        <dbReference type="ARBA" id="ARBA00023288"/>
    </source>
</evidence>
<evidence type="ECO:0000256" key="6">
    <source>
        <dbReference type="ARBA" id="ARBA00023180"/>
    </source>
</evidence>
<evidence type="ECO:0000256" key="1">
    <source>
        <dbReference type="ARBA" id="ARBA00004609"/>
    </source>
</evidence>
<keyword evidence="6" id="KW-0325">Glycoprotein</keyword>
<comment type="subcellular location">
    <subcellularLocation>
        <location evidence="1">Cell membrane</location>
        <topology evidence="1">Lipid-anchor</topology>
        <topology evidence="1">GPI-anchor</topology>
    </subcellularLocation>
</comment>
<sequence>MNSDKTYQMAITRSIIIAGVFAIMFSGVSGQGPATAPGPAMDCFTSVLNLTDCLNFVEVGSNETTPEKGCCPAFAGLIESAPRCLCDLFTKPDSYGIELNRTKALNLPTLCGVATPPFSLCTGGSIAPASPMTPPGNSSSPSNHRVSLVALITVLLSALVAIL</sequence>
<dbReference type="OrthoDB" id="785314at2759"/>
<keyword evidence="5" id="KW-1015">Disulfide bond</keyword>
<organism evidence="9 10">
    <name type="scientific">Cinnamomum micranthum f. kanehirae</name>
    <dbReference type="NCBI Taxonomy" id="337451"/>
    <lineage>
        <taxon>Eukaryota</taxon>
        <taxon>Viridiplantae</taxon>
        <taxon>Streptophyta</taxon>
        <taxon>Embryophyta</taxon>
        <taxon>Tracheophyta</taxon>
        <taxon>Spermatophyta</taxon>
        <taxon>Magnoliopsida</taxon>
        <taxon>Magnoliidae</taxon>
        <taxon>Laurales</taxon>
        <taxon>Lauraceae</taxon>
        <taxon>Cinnamomum</taxon>
    </lineage>
</organism>
<keyword evidence="10" id="KW-1185">Reference proteome</keyword>
<keyword evidence="7" id="KW-0449">Lipoprotein</keyword>
<dbReference type="InterPro" id="IPR016140">
    <property type="entry name" value="Bifunc_inhib/LTP/seed_store"/>
</dbReference>
<comment type="caution">
    <text evidence="9">The sequence shown here is derived from an EMBL/GenBank/DDBJ whole genome shotgun (WGS) entry which is preliminary data.</text>
</comment>
<accession>A0A443NBC8</accession>
<dbReference type="SMART" id="SM00499">
    <property type="entry name" value="AAI"/>
    <property type="match status" value="1"/>
</dbReference>
<comment type="similarity">
    <text evidence="2">Belongs to the plant LTP family.</text>
</comment>
<keyword evidence="4" id="KW-0732">Signal</keyword>
<evidence type="ECO:0000256" key="3">
    <source>
        <dbReference type="ARBA" id="ARBA00022622"/>
    </source>
</evidence>
<dbReference type="GO" id="GO:0005886">
    <property type="term" value="C:plasma membrane"/>
    <property type="evidence" value="ECO:0007669"/>
    <property type="project" value="UniProtKB-SubCell"/>
</dbReference>
<evidence type="ECO:0000256" key="2">
    <source>
        <dbReference type="ARBA" id="ARBA00009748"/>
    </source>
</evidence>
<dbReference type="Gene3D" id="1.10.110.10">
    <property type="entry name" value="Plant lipid-transfer and hydrophobic proteins"/>
    <property type="match status" value="1"/>
</dbReference>
<dbReference type="Pfam" id="PF14368">
    <property type="entry name" value="LTP_2"/>
    <property type="match status" value="1"/>
</dbReference>
<evidence type="ECO:0000256" key="5">
    <source>
        <dbReference type="ARBA" id="ARBA00023157"/>
    </source>
</evidence>
<name>A0A443NBC8_9MAGN</name>
<dbReference type="Proteomes" id="UP000283530">
    <property type="component" value="Unassembled WGS sequence"/>
</dbReference>
<dbReference type="GO" id="GO:0098552">
    <property type="term" value="C:side of membrane"/>
    <property type="evidence" value="ECO:0007669"/>
    <property type="project" value="UniProtKB-KW"/>
</dbReference>
<dbReference type="FunFam" id="1.10.110.10:FF:000001">
    <property type="entry name" value="Bifunctional inhibitor/lipid-transfer protein/seed storage 2S albumin superfamily protein"/>
    <property type="match status" value="1"/>
</dbReference>
<evidence type="ECO:0000259" key="8">
    <source>
        <dbReference type="SMART" id="SM00499"/>
    </source>
</evidence>
<keyword evidence="3" id="KW-0336">GPI-anchor</keyword>
<evidence type="ECO:0000313" key="9">
    <source>
        <dbReference type="EMBL" id="RWR75824.1"/>
    </source>
</evidence>
<proteinExistence type="inferred from homology"/>
<protein>
    <submittedName>
        <fullName evidence="9">Xylogen-like protein 11</fullName>
    </submittedName>
</protein>
<keyword evidence="3" id="KW-0472">Membrane</keyword>
<dbReference type="InterPro" id="IPR043325">
    <property type="entry name" value="LTSS"/>
</dbReference>
<evidence type="ECO:0000256" key="4">
    <source>
        <dbReference type="ARBA" id="ARBA00022729"/>
    </source>
</evidence>